<gene>
    <name evidence="1" type="ORF">LCGC14_0889550</name>
</gene>
<protein>
    <recommendedName>
        <fullName evidence="2">Large polyvalent protein associated domain-containing protein</fullName>
    </recommendedName>
</protein>
<dbReference type="EMBL" id="LAZR01002841">
    <property type="protein sequence ID" value="KKN24969.1"/>
    <property type="molecule type" value="Genomic_DNA"/>
</dbReference>
<reference evidence="1" key="1">
    <citation type="journal article" date="2015" name="Nature">
        <title>Complex archaea that bridge the gap between prokaryotes and eukaryotes.</title>
        <authorList>
            <person name="Spang A."/>
            <person name="Saw J.H."/>
            <person name="Jorgensen S.L."/>
            <person name="Zaremba-Niedzwiedzka K."/>
            <person name="Martijn J."/>
            <person name="Lind A.E."/>
            <person name="van Eijk R."/>
            <person name="Schleper C."/>
            <person name="Guy L."/>
            <person name="Ettema T.J."/>
        </authorList>
    </citation>
    <scope>NUCLEOTIDE SEQUENCE</scope>
</reference>
<accession>A0A0F9P4H3</accession>
<evidence type="ECO:0000313" key="1">
    <source>
        <dbReference type="EMBL" id="KKN24969.1"/>
    </source>
</evidence>
<evidence type="ECO:0008006" key="2">
    <source>
        <dbReference type="Google" id="ProtNLM"/>
    </source>
</evidence>
<proteinExistence type="predicted"/>
<name>A0A0F9P4H3_9ZZZZ</name>
<comment type="caution">
    <text evidence="1">The sequence shown here is derived from an EMBL/GenBank/DDBJ whole genome shotgun (WGS) entry which is preliminary data.</text>
</comment>
<organism evidence="1">
    <name type="scientific">marine sediment metagenome</name>
    <dbReference type="NCBI Taxonomy" id="412755"/>
    <lineage>
        <taxon>unclassified sequences</taxon>
        <taxon>metagenomes</taxon>
        <taxon>ecological metagenomes</taxon>
    </lineage>
</organism>
<sequence length="2120" mass="238503">MPDPHFSVLATELAKFNDPDTRRQIKQFYVDQVEAANPPSSALLKLREASDFTGEDFTSLMSPFQGARIDPIAPGKARELFDQARVKVPAWRRVVQRLGAAVETYERKVLDPTVGSILVATFSLIPGDQPFDKRLQQAQTTIAADRALKLKDDSLGDFTKAAAEAYRSLDTPWGLKGFAELIFDPLNLIGLGLPGKLGTKIPALKPLLMPLNVIDKTPEFLLKQSFKLSGEVIKRTPVLKAFSQPHHTTQVKQAYERTFQEVSGRFGGAQMIDGTADDTRRLLSGMNQFPEDASPYSMRNLFNHMAEAIGEKKYLLLDDELRQMKPLQATERIAEEIAFIEREAILKGGGRVKVGGEVVEQSLRQRRATGIQSVLERLHFDEQNAKGVAAGIEQFIHGPLDRIYTRKIEPMLVRPWSMSFLATAGFPPGNVVESLGISATAYGGLGKLGWDDEGFRLLSAGLKVHPSMMTAQEQMRSFIGTKTGIFSNPRSTPFGTLGNIFGGWFIKLSNAVEWPIKRSAFINRYFNDFHKEMTALGVPKQTLDNMKDFIMTELPDGLNHLREETAGRVVAMMTSGNTDHIRDLGRLVNSARVVQKAQMDALQELMDLPPDARRVLYEGILSEGGINTTNREFIEEAVRKEVLEHHKFTPEYIEGELLDFVDNLKNRKARSPAEATGILRMLQHAGDTIAQMPREVRAHYEELTRKVGQKEKAALWEEADNIITKSLSKLRAAYDEALTTNKADISNQLDKIVPTAAGQESVRRSIDDIFNSYSAISKNLDNTWEEHLSRRQTRFDETPINERDDAFWRDIRDMGNDIWSREKEFRATQANTARTGWNALFDVMPKDVTGRDREFIRGGLQAALGDAEVRQNELQVLLHEMEQALEILPDALKPERQARIAEVKTQLSVAAASRTETEQKLSRFGDLPKNRVPAQLREADATVRHVKEAIKVAEEAGLGDTLPELRRQLLDANRQAEATFDQFVPMLHRPEWDTLKATRNAIQNQLNKEISISARQPLERQIKSVNASVTRFQKRIRSGEAMAESERVTGFKNRLILQAADQVSNAIGGGIPESIEAVEQVLRELSEEGNIVAGDIFTHMDEVATRLSRERPDIAKPQTQLVHYSSRADLTETDPKFFGTGANSEEIRSGRSFEEGFQKRTYFYTVDTPTEPIVTGVAGKKYFTEVDTDLLYNLADDPQDFRGRFRDPTKMENAITEAGFIGFSNGNRVAVFQKMAVGNATNIGQQKLKVNKTLLDKVIEATKNPEVRGSSVFLDGRDAADLARKGTVGRFAVGAFPDREVVTAVDDFNDVVLRKFMEENRDLLSMEGNFVGSFWSPDGNVYLDVSKAINKKSDAMALASAREQDSIFDMISSNVLDTEAIPSPLGVTREEVFSSIYSKAAEIAERSDLNPLELDTLRRIVIEDVRPTAAVTRLVQEGYTTPPVRLRNGEFRMELTEKGQEALQRTPQQPDVDSVIAGLPDPVKTFDSVIDSQMAEVTTALDDMLKLQATPPLRVEQEASLQGYFNKVADELDNQPDLVANIRTARVKANKTALQEWDDWFINYDGKSSGDFVMQRFVPFWMYASRRWPRVARLAAKRPVLTKYIAASISDHDYGYTPTAGGFEFSPFRGHLLSGVRRTAMRDFPELQAGYRGNFEQGLDWLGRFGIYLNPLISGASAVLSGEPGQLIPPPISLALHGLVGAGVSVPEPFGQLAFSDRLTNFMLDQVIAEEFKRSPTEIRNLAESGDDRAIGIMHVARIVAARKILIANQAGVLRYRPPGKREFIEQTNIAVEEVLGVPKELQDAARDLGLSVYEVVSSSAPQRKWMQENLKDYDQWFGASLSLKPLEEQEALRRVDAFWFDVERMREVDKAAREQLSNNWIRGLESGPNAIKALGELRRIRSVAFDTLHSRPEYKDVPITMQQRLEYLQRFNRPSPLPNPVDEALEQYYSLNPENYVDELSGETNWNAFFSDQESILAQFEPRVQQVIINEIGKADTDLERMMKLASPFLRQYYGVRDDVIQTFEAQNPELSAAWREYRRLGNLAKRSLDVDGAQHLARQQWDLLASNPQLALLEKLVSETRKRMRQENPEMERFYQMFIARPQGVTIPKAPRKLKLNF</sequence>